<keyword evidence="5" id="KW-1185">Reference proteome</keyword>
<accession>A0AAC9WH51</accession>
<dbReference type="GO" id="GO:0006281">
    <property type="term" value="P:DNA repair"/>
    <property type="evidence" value="ECO:0007669"/>
    <property type="project" value="InterPro"/>
</dbReference>
<dbReference type="Pfam" id="PF12836">
    <property type="entry name" value="HHH_3"/>
    <property type="match status" value="1"/>
</dbReference>
<dbReference type="Proteomes" id="UP000177894">
    <property type="component" value="Chromosome"/>
</dbReference>
<dbReference type="EMBL" id="CP017603">
    <property type="protein sequence ID" value="AOY76880.1"/>
    <property type="molecule type" value="Genomic_DNA"/>
</dbReference>
<keyword evidence="1" id="KW-1133">Transmembrane helix</keyword>
<organism evidence="4 6">
    <name type="scientific">Clostridium formicaceticum</name>
    <dbReference type="NCBI Taxonomy" id="1497"/>
    <lineage>
        <taxon>Bacteria</taxon>
        <taxon>Bacillati</taxon>
        <taxon>Bacillota</taxon>
        <taxon>Clostridia</taxon>
        <taxon>Eubacteriales</taxon>
        <taxon>Clostridiaceae</taxon>
        <taxon>Clostridium</taxon>
    </lineage>
</organism>
<dbReference type="SUPFAM" id="SSF47781">
    <property type="entry name" value="RuvA domain 2-like"/>
    <property type="match status" value="1"/>
</dbReference>
<dbReference type="GO" id="GO:0015628">
    <property type="term" value="P:protein secretion by the type II secretion system"/>
    <property type="evidence" value="ECO:0007669"/>
    <property type="project" value="TreeGrafter"/>
</dbReference>
<keyword evidence="1" id="KW-0472">Membrane</keyword>
<sequence>MVMKLNHRQKLIMIIFIVIVFAFIFYTNQLKRKKEIYILSESQQETVIEYQESQNETKTRKPTIIVHVEGEVIQPGVYELPEESRVFHAIEAAGGLKSTADRKQVNLAKKILDEEKIYIPTEEENLPNSSLDQVVSQATIVTTSVGSNGLDINKASKEELESLPGIGNTLAQRIIDYRSEKGGFQRIEELQNVSGIGEKKFSEIKDKITVK</sequence>
<reference evidence="3 5" key="1">
    <citation type="submission" date="2016-10" db="EMBL/GenBank/DDBJ databases">
        <title>Complete Genome Sequence of Acetogen Clostridium formicoaceticum ATCC 27076.</title>
        <authorList>
            <person name="Bao T."/>
            <person name="Cheng C."/>
            <person name="Zhao J."/>
            <person name="Yang S.-T."/>
            <person name="Wang J."/>
            <person name="Wang M."/>
        </authorList>
    </citation>
    <scope>NUCLEOTIDE SEQUENCE [LARGE SCALE GENOMIC DNA]</scope>
    <source>
        <strain evidence="3 5">ATCC 27076</strain>
    </source>
</reference>
<protein>
    <submittedName>
        <fullName evidence="4">ComE operon protein 1</fullName>
    </submittedName>
</protein>
<evidence type="ECO:0000313" key="4">
    <source>
        <dbReference type="EMBL" id="ARE87360.1"/>
    </source>
</evidence>
<dbReference type="InterPro" id="IPR051675">
    <property type="entry name" value="Endo/Exo/Phosphatase_dom_1"/>
</dbReference>
<dbReference type="AlphaFoldDB" id="A0AAC9WH51"/>
<dbReference type="PANTHER" id="PTHR21180">
    <property type="entry name" value="ENDONUCLEASE/EXONUCLEASE/PHOSPHATASE FAMILY DOMAIN-CONTAINING PROTEIN 1"/>
    <property type="match status" value="1"/>
</dbReference>
<dbReference type="RefSeq" id="WP_070969252.1">
    <property type="nucleotide sequence ID" value="NZ_CP017603.1"/>
</dbReference>
<reference evidence="4 6" key="2">
    <citation type="submission" date="2017-03" db="EMBL/GenBank/DDBJ databases">
        <title>Complete sequence of Clostridium formicaceticum DSM 92.</title>
        <authorList>
            <person name="Poehlein A."/>
            <person name="Karl M."/>
            <person name="Bengelsdorf F.R."/>
            <person name="Duerre P."/>
            <person name="Daniel R."/>
        </authorList>
    </citation>
    <scope>NUCLEOTIDE SEQUENCE [LARGE SCALE GENOMIC DNA]</scope>
    <source>
        <strain evidence="4 6">DSM 92</strain>
    </source>
</reference>
<dbReference type="GO" id="GO:0003677">
    <property type="term" value="F:DNA binding"/>
    <property type="evidence" value="ECO:0007669"/>
    <property type="project" value="InterPro"/>
</dbReference>
<name>A0AAC9WH51_9CLOT</name>
<dbReference type="PANTHER" id="PTHR21180:SF32">
    <property type="entry name" value="ENDONUCLEASE_EXONUCLEASE_PHOSPHATASE FAMILY DOMAIN-CONTAINING PROTEIN 1"/>
    <property type="match status" value="1"/>
</dbReference>
<dbReference type="KEGG" id="cfm:BJL90_14075"/>
<dbReference type="InterPro" id="IPR010994">
    <property type="entry name" value="RuvA_2-like"/>
</dbReference>
<dbReference type="NCBIfam" id="TIGR00426">
    <property type="entry name" value="competence protein ComEA helix-hairpin-helix repeat region"/>
    <property type="match status" value="1"/>
</dbReference>
<evidence type="ECO:0000259" key="2">
    <source>
        <dbReference type="SMART" id="SM00278"/>
    </source>
</evidence>
<feature type="domain" description="Helix-hairpin-helix DNA-binding motif class 1" evidence="2">
    <location>
        <begin position="188"/>
        <end position="207"/>
    </location>
</feature>
<dbReference type="Pfam" id="PF10531">
    <property type="entry name" value="SLBB"/>
    <property type="match status" value="1"/>
</dbReference>
<feature type="domain" description="Helix-hairpin-helix DNA-binding motif class 1" evidence="2">
    <location>
        <begin position="158"/>
        <end position="177"/>
    </location>
</feature>
<dbReference type="GO" id="GO:0015627">
    <property type="term" value="C:type II protein secretion system complex"/>
    <property type="evidence" value="ECO:0007669"/>
    <property type="project" value="TreeGrafter"/>
</dbReference>
<dbReference type="InterPro" id="IPR019554">
    <property type="entry name" value="Soluble_ligand-bd"/>
</dbReference>
<gene>
    <name evidence="4" type="primary">comEA</name>
    <name evidence="3" type="ORF">BJL90_14075</name>
    <name evidence="4" type="ORF">CLFO_17590</name>
</gene>
<dbReference type="SMART" id="SM00278">
    <property type="entry name" value="HhH1"/>
    <property type="match status" value="2"/>
</dbReference>
<dbReference type="EMBL" id="CP020559">
    <property type="protein sequence ID" value="ARE87360.1"/>
    <property type="molecule type" value="Genomic_DNA"/>
</dbReference>
<dbReference type="Proteomes" id="UP000192478">
    <property type="component" value="Chromosome"/>
</dbReference>
<evidence type="ECO:0000313" key="6">
    <source>
        <dbReference type="Proteomes" id="UP000192478"/>
    </source>
</evidence>
<dbReference type="InterPro" id="IPR004509">
    <property type="entry name" value="Competence_ComEA_HhH"/>
</dbReference>
<feature type="transmembrane region" description="Helical" evidence="1">
    <location>
        <begin position="12"/>
        <end position="28"/>
    </location>
</feature>
<proteinExistence type="predicted"/>
<dbReference type="Gene3D" id="3.10.560.10">
    <property type="entry name" value="Outer membrane lipoprotein wza domain like"/>
    <property type="match status" value="1"/>
</dbReference>
<evidence type="ECO:0000313" key="5">
    <source>
        <dbReference type="Proteomes" id="UP000177894"/>
    </source>
</evidence>
<dbReference type="Gene3D" id="1.10.150.280">
    <property type="entry name" value="AF1531-like domain"/>
    <property type="match status" value="1"/>
</dbReference>
<dbReference type="InterPro" id="IPR003583">
    <property type="entry name" value="Hlx-hairpin-Hlx_DNA-bd_motif"/>
</dbReference>
<keyword evidence="1" id="KW-0812">Transmembrane</keyword>
<evidence type="ECO:0000313" key="3">
    <source>
        <dbReference type="EMBL" id="AOY76880.1"/>
    </source>
</evidence>
<evidence type="ECO:0000256" key="1">
    <source>
        <dbReference type="SAM" id="Phobius"/>
    </source>
</evidence>